<evidence type="ECO:0000256" key="1">
    <source>
        <dbReference type="ARBA" id="ARBA00010884"/>
    </source>
</evidence>
<organism evidence="2 3">
    <name type="scientific">Phoxinus phoxinus</name>
    <name type="common">Eurasian minnow</name>
    <dbReference type="NCBI Taxonomy" id="58324"/>
    <lineage>
        <taxon>Eukaryota</taxon>
        <taxon>Metazoa</taxon>
        <taxon>Chordata</taxon>
        <taxon>Craniata</taxon>
        <taxon>Vertebrata</taxon>
        <taxon>Euteleostomi</taxon>
        <taxon>Actinopterygii</taxon>
        <taxon>Neopterygii</taxon>
        <taxon>Teleostei</taxon>
        <taxon>Ostariophysi</taxon>
        <taxon>Cypriniformes</taxon>
        <taxon>Leuciscidae</taxon>
        <taxon>Phoxininae</taxon>
        <taxon>Phoxinus</taxon>
    </lineage>
</organism>
<protein>
    <recommendedName>
        <fullName evidence="4">Protein ABHD15-like</fullName>
    </recommendedName>
</protein>
<dbReference type="InterPro" id="IPR029058">
    <property type="entry name" value="AB_hydrolase_fold"/>
</dbReference>
<dbReference type="PANTHER" id="PTHR10794:SF96">
    <property type="entry name" value="PROTEIN ABHD15-LIKE"/>
    <property type="match status" value="1"/>
</dbReference>
<keyword evidence="3" id="KW-1185">Reference proteome</keyword>
<evidence type="ECO:0000313" key="3">
    <source>
        <dbReference type="Proteomes" id="UP001364617"/>
    </source>
</evidence>
<dbReference type="AlphaFoldDB" id="A0AAN9CU06"/>
<dbReference type="InterPro" id="IPR050960">
    <property type="entry name" value="AB_hydrolase_4_sf"/>
</dbReference>
<dbReference type="PANTHER" id="PTHR10794">
    <property type="entry name" value="ABHYDROLASE DOMAIN-CONTAINING PROTEIN"/>
    <property type="match status" value="1"/>
</dbReference>
<dbReference type="EMBL" id="JAYKXH010000015">
    <property type="protein sequence ID" value="KAK7143795.1"/>
    <property type="molecule type" value="Genomic_DNA"/>
</dbReference>
<dbReference type="Gene3D" id="3.40.50.1820">
    <property type="entry name" value="alpha/beta hydrolase"/>
    <property type="match status" value="1"/>
</dbReference>
<name>A0AAN9CU06_9TELE</name>
<comment type="similarity">
    <text evidence="1">Belongs to the AB hydrolase superfamily. AB hydrolase 4 family.</text>
</comment>
<sequence>MWEFFLCLLPSLMLILVKILLRLNWICHLADSTVQQLGRCMWIMACRVLKLPHIPVSKSIGECQAEVRLICKPTGLASHLKKHCHALTQPPLARWPQADPHLQIITHLMWPTEEGAELQGGVRFKRDNLLLEDGGIVALDWAVSLMEQQVQAKRDHHPGGKALGLHSSNPAIVIIIPNALGRVTPHLIRLCHQALQQGFYPVVFHRRGQGGCPLTTPHYQEFGNPSDLVQAVAYLRNHHPSSTLLAISEGSGSGLLLSYLGECGSSSYLTAAACISPVFHGQLWFEYELPWLYHWIVLIYRKLQINRYATALGSVMDVAKILHSSSLQDIEELMFCATKQSDHRMSDSIDHVVKDRSRSSTKPDWASYWERNEPLRDADEVAVPVLCLCSRDDPLLPPLSTVPKALFHNSPYFLLAITEQGSHCGFLHEDGHGGTTSWSHFVVLEYFRVVADFFRVEEKKGFKDDVAHRGSQGLRHSASAVLSRRRRSTLLRKERPILGSRRRQISTPSDRFTFEEEQVDFTWNRSYTR</sequence>
<dbReference type="GO" id="GO:0047372">
    <property type="term" value="F:monoacylglycerol lipase activity"/>
    <property type="evidence" value="ECO:0007669"/>
    <property type="project" value="TreeGrafter"/>
</dbReference>
<evidence type="ECO:0000313" key="2">
    <source>
        <dbReference type="EMBL" id="KAK7143795.1"/>
    </source>
</evidence>
<dbReference type="SUPFAM" id="SSF53474">
    <property type="entry name" value="alpha/beta-Hydrolases"/>
    <property type="match status" value="1"/>
</dbReference>
<proteinExistence type="inferred from homology"/>
<accession>A0AAN9CU06</accession>
<reference evidence="2 3" key="1">
    <citation type="submission" date="2024-02" db="EMBL/GenBank/DDBJ databases">
        <title>Chromosome-level genome assembly of the Eurasian Minnow (Phoxinus phoxinus).</title>
        <authorList>
            <person name="Oriowo T.O."/>
            <person name="Martin S."/>
            <person name="Stange M."/>
            <person name="Chrysostomakis Y."/>
            <person name="Brown T."/>
            <person name="Winkler S."/>
            <person name="Kukowka S."/>
            <person name="Myers E.W."/>
            <person name="Bohne A."/>
        </authorList>
    </citation>
    <scope>NUCLEOTIDE SEQUENCE [LARGE SCALE GENOMIC DNA]</scope>
    <source>
        <strain evidence="2">ZFMK-TIS-60720</strain>
        <tissue evidence="2">Whole Organism</tissue>
    </source>
</reference>
<gene>
    <name evidence="2" type="ORF">R3I93_014832</name>
</gene>
<dbReference type="GO" id="GO:0034338">
    <property type="term" value="F:short-chain carboxylesterase activity"/>
    <property type="evidence" value="ECO:0007669"/>
    <property type="project" value="TreeGrafter"/>
</dbReference>
<dbReference type="Proteomes" id="UP001364617">
    <property type="component" value="Unassembled WGS sequence"/>
</dbReference>
<comment type="caution">
    <text evidence="2">The sequence shown here is derived from an EMBL/GenBank/DDBJ whole genome shotgun (WGS) entry which is preliminary data.</text>
</comment>
<evidence type="ECO:0008006" key="4">
    <source>
        <dbReference type="Google" id="ProtNLM"/>
    </source>
</evidence>